<dbReference type="InterPro" id="IPR049126">
    <property type="entry name" value="FAN1-like_TPR"/>
</dbReference>
<gene>
    <name evidence="11" type="primary">LOC106114404</name>
</gene>
<comment type="subcellular location">
    <subcellularLocation>
        <location evidence="8">Nucleus</location>
    </subcellularLocation>
</comment>
<dbReference type="InterPro" id="IPR011856">
    <property type="entry name" value="tRNA_endonuc-like_dom_sf"/>
</dbReference>
<comment type="catalytic activity">
    <reaction evidence="1 8">
        <text>Hydrolytically removes 5'-nucleotides successively from the 3'-hydroxy termini of 3'-hydroxy-terminated oligonucleotides.</text>
        <dbReference type="EC" id="3.1.4.1"/>
    </reaction>
</comment>
<dbReference type="GO" id="GO:0046872">
    <property type="term" value="F:metal ion binding"/>
    <property type="evidence" value="ECO:0007669"/>
    <property type="project" value="UniProtKB-KW"/>
</dbReference>
<comment type="cofactor">
    <cofactor evidence="8">
        <name>Mg(2+)</name>
        <dbReference type="ChEBI" id="CHEBI:18420"/>
    </cofactor>
    <cofactor evidence="8">
        <name>Mn(2+)</name>
        <dbReference type="ChEBI" id="CHEBI:29035"/>
    </cofactor>
</comment>
<dbReference type="Pfam" id="PF21170">
    <property type="entry name" value="FAN1_TPR"/>
    <property type="match status" value="1"/>
</dbReference>
<accession>A0AAJ7E542</accession>
<evidence type="ECO:0000259" key="10">
    <source>
        <dbReference type="SMART" id="SM00990"/>
    </source>
</evidence>
<evidence type="ECO:0000256" key="3">
    <source>
        <dbReference type="ARBA" id="ARBA00022722"/>
    </source>
</evidence>
<dbReference type="CDD" id="cd22326">
    <property type="entry name" value="FAN1-like"/>
    <property type="match status" value="1"/>
</dbReference>
<organism evidence="11">
    <name type="scientific">Papilio xuthus</name>
    <name type="common">Asian swallowtail butterfly</name>
    <dbReference type="NCBI Taxonomy" id="66420"/>
    <lineage>
        <taxon>Eukaryota</taxon>
        <taxon>Metazoa</taxon>
        <taxon>Ecdysozoa</taxon>
        <taxon>Arthropoda</taxon>
        <taxon>Hexapoda</taxon>
        <taxon>Insecta</taxon>
        <taxon>Pterygota</taxon>
        <taxon>Neoptera</taxon>
        <taxon>Endopterygota</taxon>
        <taxon>Lepidoptera</taxon>
        <taxon>Glossata</taxon>
        <taxon>Ditrysia</taxon>
        <taxon>Papilionoidea</taxon>
        <taxon>Papilionidae</taxon>
        <taxon>Papilioninae</taxon>
        <taxon>Papilio</taxon>
    </lineage>
</organism>
<dbReference type="GO" id="GO:0036297">
    <property type="term" value="P:interstrand cross-link repair"/>
    <property type="evidence" value="ECO:0007669"/>
    <property type="project" value="InterPro"/>
</dbReference>
<comment type="similarity">
    <text evidence="2 8">Belongs to the FAN1 family.</text>
</comment>
<reference evidence="11" key="1">
    <citation type="submission" date="2025-08" db="UniProtKB">
        <authorList>
            <consortium name="RefSeq"/>
        </authorList>
    </citation>
    <scope>IDENTIFICATION</scope>
</reference>
<evidence type="ECO:0000256" key="7">
    <source>
        <dbReference type="ARBA" id="ARBA00023211"/>
    </source>
</evidence>
<evidence type="ECO:0000313" key="11">
    <source>
        <dbReference type="RefSeq" id="XP_013163051.1"/>
    </source>
</evidence>
<dbReference type="Pfam" id="PF08774">
    <property type="entry name" value="VRR_NUC"/>
    <property type="match status" value="1"/>
</dbReference>
<keyword evidence="8" id="KW-0234">DNA repair</keyword>
<evidence type="ECO:0000256" key="5">
    <source>
        <dbReference type="ARBA" id="ARBA00022801"/>
    </source>
</evidence>
<dbReference type="GeneID" id="106114404"/>
<comment type="function">
    <text evidence="8">Nuclease required for the repair of DNA interstrand cross-links (ICL). Acts as a 5'-3' exonuclease that anchors at a cut end of DNA and cleaves DNA successively at every third nucleotide, allowing to excise an ICL from one strand through flanking incisions.</text>
</comment>
<keyword evidence="8" id="KW-0227">DNA damage</keyword>
<keyword evidence="6 8" id="KW-0460">Magnesium</keyword>
<dbReference type="PANTHER" id="PTHR15749:SF4">
    <property type="entry name" value="FANCONI-ASSOCIATED NUCLEASE 1"/>
    <property type="match status" value="1"/>
</dbReference>
<feature type="compositionally biased region" description="Polar residues" evidence="9">
    <location>
        <begin position="86"/>
        <end position="111"/>
    </location>
</feature>
<proteinExistence type="inferred from homology"/>
<dbReference type="GO" id="GO:0005634">
    <property type="term" value="C:nucleus"/>
    <property type="evidence" value="ECO:0007669"/>
    <property type="project" value="UniProtKB-SubCell"/>
</dbReference>
<evidence type="ECO:0000256" key="1">
    <source>
        <dbReference type="ARBA" id="ARBA00000983"/>
    </source>
</evidence>
<keyword evidence="7 8" id="KW-0464">Manganese</keyword>
<dbReference type="Proteomes" id="UP000694872">
    <property type="component" value="Unplaced"/>
</dbReference>
<dbReference type="GO" id="GO:0008409">
    <property type="term" value="F:5'-3' exonuclease activity"/>
    <property type="evidence" value="ECO:0007669"/>
    <property type="project" value="TreeGrafter"/>
</dbReference>
<dbReference type="GO" id="GO:0004528">
    <property type="term" value="F:phosphodiesterase I activity"/>
    <property type="evidence" value="ECO:0007669"/>
    <property type="project" value="UniProtKB-EC"/>
</dbReference>
<keyword evidence="5 8" id="KW-0378">Hydrolase</keyword>
<dbReference type="GO" id="GO:0017108">
    <property type="term" value="F:5'-flap endonuclease activity"/>
    <property type="evidence" value="ECO:0007669"/>
    <property type="project" value="TreeGrafter"/>
</dbReference>
<protein>
    <recommendedName>
        <fullName evidence="8">Fanconi-associated nuclease</fullName>
        <ecNumber evidence="8">3.1.4.1</ecNumber>
    </recommendedName>
</protein>
<evidence type="ECO:0000256" key="6">
    <source>
        <dbReference type="ARBA" id="ARBA00022842"/>
    </source>
</evidence>
<sequence>MNKMITDYYKINRSKVVQNMDGTPQKRYNLSLKSTTPNKMVKTDQTVDVIDLCSDEETDTNTDNTNSAIKSSPMCLRFDDSDTTNSTILYTPKTPTNSYESTPKKINSPGTSKKFFSPTKNRLVNTPQKAKKNLHNMFNSSDGALDESFPDEFKSYDDKTMFLLKIIHNYLYDEPLRKLLPESVHNLLSKTLEVVKPGMRLICRLFWRKRCWYRREDAKKIAGGDNNIDDPHFEFMINSLVEQGFIKYSANDVNCMTFDDYVEVLKLNELKDVCKDLNIKVKTKQEAITSLKNFISRTVNISNYFKGEKSSNANRGMEKLRLKAGKCYRLSESADVTFTKLYYLMYFGIDYSIIRESKLELILLNSKVKKEIYPINDDITLDNASVVFNTSDEFESYMNAYKISQKWHIANTTDEKIVISSMVYSLYKNLSEEEWNYYKSLPSWLRKYTPGHIYIKLLEKSVPELKKMKEKKYIKQALKILTTLIQQSAFRQHKKSLWYAEKALILEKHENSYEKAAEVLLEGLKSDIEEDCKCEMRPRAFKLATLKCTELSDELRQQLLQCALLNSVKENDFEAKHIYKQPTETCNNRGKIKFETLTSDGSRMFLDAEEYCIEEYINTGEYTHGGHWEGRIISTIFFVLFWDIIYVRLPGVRGVFLSQLQMFPQDLFTDSFYVNRKALIDDRLREISNATESELLTWIQETWDARPEGELSGITRSIGVERVKAVCRCLGGAATSALCARLAKDYRRTHSGFPDLTLWNQITKQIKFVEVKTDSDKPSVKQLQWLRYLVDAGLRAEFCYVGTNTTRCKARAAPQHL</sequence>
<dbReference type="InterPro" id="IPR033315">
    <property type="entry name" value="Fan1-like"/>
</dbReference>
<feature type="region of interest" description="Disordered" evidence="9">
    <location>
        <begin position="86"/>
        <end position="119"/>
    </location>
</feature>
<dbReference type="AlphaFoldDB" id="A0AAJ7E542"/>
<evidence type="ECO:0000256" key="4">
    <source>
        <dbReference type="ARBA" id="ARBA00022723"/>
    </source>
</evidence>
<dbReference type="Gene3D" id="3.40.1350.10">
    <property type="match status" value="1"/>
</dbReference>
<name>A0AAJ7E542_PAPXU</name>
<dbReference type="InterPro" id="IPR049132">
    <property type="entry name" value="FAN1-like_euk"/>
</dbReference>
<feature type="domain" description="VRR-NUC" evidence="10">
    <location>
        <begin position="690"/>
        <end position="803"/>
    </location>
</feature>
<keyword evidence="3 8" id="KW-0540">Nuclease</keyword>
<dbReference type="PANTHER" id="PTHR15749">
    <property type="entry name" value="FANCONI-ASSOCIATED NUCLEASE 1"/>
    <property type="match status" value="1"/>
</dbReference>
<evidence type="ECO:0000256" key="8">
    <source>
        <dbReference type="RuleBase" id="RU365033"/>
    </source>
</evidence>
<evidence type="ECO:0000256" key="2">
    <source>
        <dbReference type="ARBA" id="ARBA00005533"/>
    </source>
</evidence>
<keyword evidence="4 8" id="KW-0479">Metal-binding</keyword>
<dbReference type="InterPro" id="IPR014883">
    <property type="entry name" value="VRR_NUC"/>
</dbReference>
<dbReference type="GO" id="GO:0070336">
    <property type="term" value="F:flap-structured DNA binding"/>
    <property type="evidence" value="ECO:0007669"/>
    <property type="project" value="TreeGrafter"/>
</dbReference>
<dbReference type="SMART" id="SM00990">
    <property type="entry name" value="VRR_NUC"/>
    <property type="match status" value="1"/>
</dbReference>
<keyword evidence="8" id="KW-0539">Nucleus</keyword>
<dbReference type="RefSeq" id="XP_013163051.1">
    <property type="nucleotide sequence ID" value="XM_013307597.1"/>
</dbReference>
<evidence type="ECO:0000256" key="9">
    <source>
        <dbReference type="SAM" id="MobiDB-lite"/>
    </source>
</evidence>
<dbReference type="EC" id="3.1.4.1" evidence="8"/>